<dbReference type="InterPro" id="IPR019794">
    <property type="entry name" value="Peroxidases_AS"/>
</dbReference>
<dbReference type="GO" id="GO:0042744">
    <property type="term" value="P:hydrogen peroxide catabolic process"/>
    <property type="evidence" value="ECO:0007669"/>
    <property type="project" value="UniProtKB-KW"/>
</dbReference>
<dbReference type="PRINTS" id="PR00460">
    <property type="entry name" value="BPEROXIDASE"/>
</dbReference>
<dbReference type="Gene3D" id="1.10.520.10">
    <property type="match status" value="1"/>
</dbReference>
<accession>A0AAE4V7A9</accession>
<evidence type="ECO:0000256" key="7">
    <source>
        <dbReference type="ARBA" id="ARBA00023324"/>
    </source>
</evidence>
<dbReference type="GO" id="GO:0005829">
    <property type="term" value="C:cytosol"/>
    <property type="evidence" value="ECO:0007669"/>
    <property type="project" value="TreeGrafter"/>
</dbReference>
<dbReference type="RefSeq" id="WP_317769453.1">
    <property type="nucleotide sequence ID" value="NZ_JAWLUP010000343.1"/>
</dbReference>
<dbReference type="Proteomes" id="UP001185863">
    <property type="component" value="Unassembled WGS sequence"/>
</dbReference>
<name>A0AAE4V7A9_9NOCA</name>
<evidence type="ECO:0000256" key="9">
    <source>
        <dbReference type="SAM" id="MobiDB-lite"/>
    </source>
</evidence>
<dbReference type="PANTHER" id="PTHR30555">
    <property type="entry name" value="HYDROPEROXIDASE I, BIFUNCTIONAL CATALASE-PEROXIDASE"/>
    <property type="match status" value="1"/>
</dbReference>
<dbReference type="GO" id="GO:0070301">
    <property type="term" value="P:cellular response to hydrogen peroxide"/>
    <property type="evidence" value="ECO:0007669"/>
    <property type="project" value="TreeGrafter"/>
</dbReference>
<dbReference type="InterPro" id="IPR002016">
    <property type="entry name" value="Haem_peroxidase"/>
</dbReference>
<comment type="catalytic activity">
    <reaction evidence="8">
        <text>2 H2O2 = O2 + 2 H2O</text>
        <dbReference type="Rhea" id="RHEA:20309"/>
        <dbReference type="ChEBI" id="CHEBI:15377"/>
        <dbReference type="ChEBI" id="CHEBI:15379"/>
        <dbReference type="ChEBI" id="CHEBI:16240"/>
        <dbReference type="EC" id="1.11.1.21"/>
    </reaction>
</comment>
<dbReference type="PROSITE" id="PS00436">
    <property type="entry name" value="PEROXIDASE_2"/>
    <property type="match status" value="1"/>
</dbReference>
<dbReference type="SUPFAM" id="SSF48113">
    <property type="entry name" value="Heme-dependent peroxidases"/>
    <property type="match status" value="1"/>
</dbReference>
<comment type="caution">
    <text evidence="11">The sequence shown here is derived from an EMBL/GenBank/DDBJ whole genome shotgun (WGS) entry which is preliminary data.</text>
</comment>
<feature type="domain" description="Plant heme peroxidase family profile" evidence="10">
    <location>
        <begin position="97"/>
        <end position="197"/>
    </location>
</feature>
<evidence type="ECO:0000256" key="6">
    <source>
        <dbReference type="ARBA" id="ARBA00023004"/>
    </source>
</evidence>
<keyword evidence="6" id="KW-0408">Iron</keyword>
<reference evidence="11" key="1">
    <citation type="submission" date="2023-10" db="EMBL/GenBank/DDBJ databases">
        <title>Development of a sustainable strategy for remediation of hydrocarbon-contaminated territories based on the waste exchange concept.</title>
        <authorList>
            <person name="Krivoruchko A."/>
        </authorList>
    </citation>
    <scope>NUCLEOTIDE SEQUENCE</scope>
    <source>
        <strain evidence="11">IEGM 68</strain>
    </source>
</reference>
<evidence type="ECO:0000256" key="2">
    <source>
        <dbReference type="ARBA" id="ARBA00022559"/>
    </source>
</evidence>
<keyword evidence="4" id="KW-0479">Metal-binding</keyword>
<evidence type="ECO:0000256" key="4">
    <source>
        <dbReference type="ARBA" id="ARBA00022723"/>
    </source>
</evidence>
<evidence type="ECO:0000313" key="11">
    <source>
        <dbReference type="EMBL" id="MDV7269133.1"/>
    </source>
</evidence>
<comment type="cofactor">
    <cofactor evidence="1">
        <name>heme b</name>
        <dbReference type="ChEBI" id="CHEBI:60344"/>
    </cofactor>
</comment>
<dbReference type="GO" id="GO:0004096">
    <property type="term" value="F:catalase activity"/>
    <property type="evidence" value="ECO:0007669"/>
    <property type="project" value="InterPro"/>
</dbReference>
<dbReference type="GO" id="GO:0020037">
    <property type="term" value="F:heme binding"/>
    <property type="evidence" value="ECO:0007669"/>
    <property type="project" value="InterPro"/>
</dbReference>
<dbReference type="Pfam" id="PF00141">
    <property type="entry name" value="peroxidase"/>
    <property type="match status" value="1"/>
</dbReference>
<evidence type="ECO:0000313" key="12">
    <source>
        <dbReference type="Proteomes" id="UP001185863"/>
    </source>
</evidence>
<sequence length="202" mass="22542">MAEEHPPIAEAQTEPAQSGGCPVAHGRLKHPTEGGGNRDWWPNQLNLKILQKNPAVRNPMDEDFDYAKEFAAVDLDALKRDIEEVMTTSHELWPADFGHYGPLFVRMAWHAAGTYRITDGRGGAGAGMQRFAPLNSWPDNANLDKARRLLWPVKKKYGKTVSWADLMVFAGNVALESMGFATFGFGGGRVDRWEPEEDVYWG</sequence>
<keyword evidence="2 11" id="KW-0575">Peroxidase</keyword>
<dbReference type="PRINTS" id="PR00458">
    <property type="entry name" value="PEROXIDASE"/>
</dbReference>
<evidence type="ECO:0000259" key="10">
    <source>
        <dbReference type="Pfam" id="PF00141"/>
    </source>
</evidence>
<keyword evidence="3" id="KW-0349">Heme</keyword>
<proteinExistence type="predicted"/>
<evidence type="ECO:0000256" key="8">
    <source>
        <dbReference type="ARBA" id="ARBA00049145"/>
    </source>
</evidence>
<protein>
    <submittedName>
        <fullName evidence="11">Peroxidase family protein</fullName>
    </submittedName>
</protein>
<evidence type="ECO:0000256" key="3">
    <source>
        <dbReference type="ARBA" id="ARBA00022617"/>
    </source>
</evidence>
<dbReference type="FunFam" id="1.10.520.10:FF:000002">
    <property type="entry name" value="Catalase-peroxidase"/>
    <property type="match status" value="1"/>
</dbReference>
<dbReference type="EMBL" id="JAWLUP010000343">
    <property type="protein sequence ID" value="MDV7269133.1"/>
    <property type="molecule type" value="Genomic_DNA"/>
</dbReference>
<feature type="region of interest" description="Disordered" evidence="9">
    <location>
        <begin position="1"/>
        <end position="39"/>
    </location>
</feature>
<keyword evidence="7" id="KW-0376">Hydrogen peroxide</keyword>
<keyword evidence="5" id="KW-0560">Oxidoreductase</keyword>
<organism evidence="11 12">
    <name type="scientific">Rhodococcus oxybenzonivorans</name>
    <dbReference type="NCBI Taxonomy" id="1990687"/>
    <lineage>
        <taxon>Bacteria</taxon>
        <taxon>Bacillati</taxon>
        <taxon>Actinomycetota</taxon>
        <taxon>Actinomycetes</taxon>
        <taxon>Mycobacteriales</taxon>
        <taxon>Nocardiaceae</taxon>
        <taxon>Rhodococcus</taxon>
    </lineage>
</organism>
<dbReference type="InterPro" id="IPR000763">
    <property type="entry name" value="Catalase_peroxidase"/>
</dbReference>
<dbReference type="PANTHER" id="PTHR30555:SF0">
    <property type="entry name" value="CATALASE-PEROXIDASE"/>
    <property type="match status" value="1"/>
</dbReference>
<evidence type="ECO:0000256" key="1">
    <source>
        <dbReference type="ARBA" id="ARBA00001970"/>
    </source>
</evidence>
<dbReference type="InterPro" id="IPR010255">
    <property type="entry name" value="Haem_peroxidase_sf"/>
</dbReference>
<dbReference type="GO" id="GO:0046872">
    <property type="term" value="F:metal ion binding"/>
    <property type="evidence" value="ECO:0007669"/>
    <property type="project" value="UniProtKB-KW"/>
</dbReference>
<dbReference type="AlphaFoldDB" id="A0AAE4V7A9"/>
<evidence type="ECO:0000256" key="5">
    <source>
        <dbReference type="ARBA" id="ARBA00023002"/>
    </source>
</evidence>
<feature type="non-terminal residue" evidence="11">
    <location>
        <position position="202"/>
    </location>
</feature>
<gene>
    <name evidence="11" type="ORF">R4315_31960</name>
</gene>